<dbReference type="InterPro" id="IPR003715">
    <property type="entry name" value="Poly_export_N"/>
</dbReference>
<protein>
    <submittedName>
        <fullName evidence="17">Polysaccharide biosynthesis/export family protein</fullName>
    </submittedName>
</protein>
<keyword evidence="4" id="KW-1134">Transmembrane beta strand</keyword>
<evidence type="ECO:0000256" key="4">
    <source>
        <dbReference type="ARBA" id="ARBA00022452"/>
    </source>
</evidence>
<evidence type="ECO:0000313" key="18">
    <source>
        <dbReference type="Proteomes" id="UP001476807"/>
    </source>
</evidence>
<proteinExistence type="inferred from homology"/>
<evidence type="ECO:0000313" key="17">
    <source>
        <dbReference type="EMBL" id="MER2998975.1"/>
    </source>
</evidence>
<dbReference type="Pfam" id="PF22461">
    <property type="entry name" value="SLBB_2"/>
    <property type="match status" value="1"/>
</dbReference>
<evidence type="ECO:0000259" key="15">
    <source>
        <dbReference type="Pfam" id="PF02563"/>
    </source>
</evidence>
<keyword evidence="18" id="KW-1185">Reference proteome</keyword>
<evidence type="ECO:0000256" key="7">
    <source>
        <dbReference type="ARBA" id="ARBA00022729"/>
    </source>
</evidence>
<keyword evidence="6" id="KW-0812">Transmembrane</keyword>
<dbReference type="PROSITE" id="PS51257">
    <property type="entry name" value="PROKAR_LIPOPROTEIN"/>
    <property type="match status" value="1"/>
</dbReference>
<accession>A0ABV1RX43</accession>
<evidence type="ECO:0000256" key="14">
    <source>
        <dbReference type="ARBA" id="ARBA00023288"/>
    </source>
</evidence>
<dbReference type="PANTHER" id="PTHR33619:SF3">
    <property type="entry name" value="POLYSACCHARIDE EXPORT PROTEIN GFCE-RELATED"/>
    <property type="match status" value="1"/>
</dbReference>
<evidence type="ECO:0000256" key="5">
    <source>
        <dbReference type="ARBA" id="ARBA00022597"/>
    </source>
</evidence>
<comment type="similarity">
    <text evidence="2">Belongs to the BexD/CtrA/VexA family.</text>
</comment>
<dbReference type="RefSeq" id="WP_350413506.1">
    <property type="nucleotide sequence ID" value="NZ_JBEOKT010000016.1"/>
</dbReference>
<organism evidence="17 18">
    <name type="scientific">Pontibacter populi</name>
    <dbReference type="NCBI Taxonomy" id="890055"/>
    <lineage>
        <taxon>Bacteria</taxon>
        <taxon>Pseudomonadati</taxon>
        <taxon>Bacteroidota</taxon>
        <taxon>Cytophagia</taxon>
        <taxon>Cytophagales</taxon>
        <taxon>Hymenobacteraceae</taxon>
        <taxon>Pontibacter</taxon>
    </lineage>
</organism>
<reference evidence="17 18" key="1">
    <citation type="submission" date="2024-06" db="EMBL/GenBank/DDBJ databases">
        <title>Pontibacter populi HYL7-15.</title>
        <authorList>
            <person name="Kim M.K."/>
        </authorList>
    </citation>
    <scope>NUCLEOTIDE SEQUENCE [LARGE SCALE GENOMIC DNA]</scope>
    <source>
        <strain evidence="17 18">HYL7-15</strain>
    </source>
</reference>
<keyword evidence="7" id="KW-0732">Signal</keyword>
<name>A0ABV1RX43_9BACT</name>
<keyword evidence="9" id="KW-0406">Ion transport</keyword>
<keyword evidence="3" id="KW-0813">Transport</keyword>
<evidence type="ECO:0000256" key="12">
    <source>
        <dbReference type="ARBA" id="ARBA00023139"/>
    </source>
</evidence>
<dbReference type="Gene3D" id="3.10.560.10">
    <property type="entry name" value="Outer membrane lipoprotein wza domain like"/>
    <property type="match status" value="1"/>
</dbReference>
<comment type="caution">
    <text evidence="17">The sequence shown here is derived from an EMBL/GenBank/DDBJ whole genome shotgun (WGS) entry which is preliminary data.</text>
</comment>
<feature type="domain" description="SLBB" evidence="16">
    <location>
        <begin position="149"/>
        <end position="228"/>
    </location>
</feature>
<evidence type="ECO:0000256" key="1">
    <source>
        <dbReference type="ARBA" id="ARBA00004571"/>
    </source>
</evidence>
<feature type="domain" description="Polysaccharide export protein N-terminal" evidence="15">
    <location>
        <begin position="49"/>
        <end position="143"/>
    </location>
</feature>
<evidence type="ECO:0000259" key="16">
    <source>
        <dbReference type="Pfam" id="PF22461"/>
    </source>
</evidence>
<gene>
    <name evidence="17" type="ORF">ABS362_15580</name>
</gene>
<dbReference type="InterPro" id="IPR049712">
    <property type="entry name" value="Poly_export"/>
</dbReference>
<dbReference type="Proteomes" id="UP001476807">
    <property type="component" value="Unassembled WGS sequence"/>
</dbReference>
<keyword evidence="13" id="KW-0998">Cell outer membrane</keyword>
<sequence>MINQVKQPIIFFIIICLFSSCVNRNLVYLSDLQNDAEYRVSHSNINEPEIQPGDLLGITVHSLNQQTNVLFNTGVVQTTSDYTYSNPNVNSNKIIEGYYVNKSGDILFPVLGQVKLGGLTKDEAIQKMTLEIKKHTQSAIVDIKYLNFKITVIGEVNRPSSFTIANEKINIFEALGLAGDMTPYGKRENVLLIREKDGESVITRINLNKKDVLRNPNFYLQQNDIIYVEPDKAKALQTSARNSYLPLIVSVSSVIVLILSRFY</sequence>
<evidence type="ECO:0000256" key="8">
    <source>
        <dbReference type="ARBA" id="ARBA00023047"/>
    </source>
</evidence>
<keyword evidence="12" id="KW-0564">Palmitate</keyword>
<keyword evidence="14" id="KW-0449">Lipoprotein</keyword>
<dbReference type="Pfam" id="PF02563">
    <property type="entry name" value="Poly_export"/>
    <property type="match status" value="1"/>
</dbReference>
<keyword evidence="10" id="KW-0626">Porin</keyword>
<evidence type="ECO:0000256" key="9">
    <source>
        <dbReference type="ARBA" id="ARBA00023065"/>
    </source>
</evidence>
<dbReference type="PANTHER" id="PTHR33619">
    <property type="entry name" value="POLYSACCHARIDE EXPORT PROTEIN GFCE-RELATED"/>
    <property type="match status" value="1"/>
</dbReference>
<evidence type="ECO:0000256" key="13">
    <source>
        <dbReference type="ARBA" id="ARBA00023237"/>
    </source>
</evidence>
<evidence type="ECO:0000256" key="6">
    <source>
        <dbReference type="ARBA" id="ARBA00022692"/>
    </source>
</evidence>
<keyword evidence="8" id="KW-0625">Polysaccharide transport</keyword>
<comment type="subcellular location">
    <subcellularLocation>
        <location evidence="1">Cell outer membrane</location>
        <topology evidence="1">Multi-pass membrane protein</topology>
    </subcellularLocation>
</comment>
<evidence type="ECO:0000256" key="2">
    <source>
        <dbReference type="ARBA" id="ARBA00009450"/>
    </source>
</evidence>
<keyword evidence="11" id="KW-0472">Membrane</keyword>
<dbReference type="EMBL" id="JBEOKT010000016">
    <property type="protein sequence ID" value="MER2998975.1"/>
    <property type="molecule type" value="Genomic_DNA"/>
</dbReference>
<keyword evidence="5" id="KW-0762">Sugar transport</keyword>
<evidence type="ECO:0000256" key="10">
    <source>
        <dbReference type="ARBA" id="ARBA00023114"/>
    </source>
</evidence>
<evidence type="ECO:0000256" key="3">
    <source>
        <dbReference type="ARBA" id="ARBA00022448"/>
    </source>
</evidence>
<evidence type="ECO:0000256" key="11">
    <source>
        <dbReference type="ARBA" id="ARBA00023136"/>
    </source>
</evidence>
<dbReference type="InterPro" id="IPR054765">
    <property type="entry name" value="SLBB_dom"/>
</dbReference>